<dbReference type="Proteomes" id="UP000780801">
    <property type="component" value="Unassembled WGS sequence"/>
</dbReference>
<evidence type="ECO:0000313" key="3">
    <source>
        <dbReference type="Proteomes" id="UP000780801"/>
    </source>
</evidence>
<name>A0A9P6KG46_9FUNG</name>
<feature type="compositionally biased region" description="Polar residues" evidence="1">
    <location>
        <begin position="154"/>
        <end position="184"/>
    </location>
</feature>
<keyword evidence="3" id="KW-1185">Reference proteome</keyword>
<feature type="region of interest" description="Disordered" evidence="1">
    <location>
        <begin position="196"/>
        <end position="224"/>
    </location>
</feature>
<reference evidence="2" key="1">
    <citation type="journal article" date="2020" name="Fungal Divers.">
        <title>Resolving the Mortierellaceae phylogeny through synthesis of multi-gene phylogenetics and phylogenomics.</title>
        <authorList>
            <person name="Vandepol N."/>
            <person name="Liber J."/>
            <person name="Desiro A."/>
            <person name="Na H."/>
            <person name="Kennedy M."/>
            <person name="Barry K."/>
            <person name="Grigoriev I.V."/>
            <person name="Miller A.N."/>
            <person name="O'Donnell K."/>
            <person name="Stajich J.E."/>
            <person name="Bonito G."/>
        </authorList>
    </citation>
    <scope>NUCLEOTIDE SEQUENCE</scope>
    <source>
        <strain evidence="2">KOD1015</strain>
    </source>
</reference>
<sequence length="364" mass="36733">MVSPQFQHASTNLSMANTVSPSASTVVSAAVSAASGPQLSYSVAPSHTIASQQPGGMPFAPGFGNGAISSSALFPPGGSPSTPRSETSPSNSIAASIEAGMGLGPSAEGVGLGLSVVGNSDQVNIMTPPPVAANTPVPSAATPNTMAAMAMNSQRQNIRSSSGSLQDSSNATSPFNHSDQNQSLWFTPPQQPAVLSTVKPQRPGESLAKKQRLSYHGSDGSADVVVGERPNSALAGTGVGAGFNNGMYAVTHAPGSTPTHMSGNLPTTAYHAIGNGSGGPGGPQAIYGYGNMVVQGTGMNMGAICQHAHGYTTCIDGNVAHVDSHITHANVGALKPYPHTRTGTWYTDADGHDCTYADDATGYE</sequence>
<feature type="compositionally biased region" description="Low complexity" evidence="1">
    <location>
        <begin position="75"/>
        <end position="90"/>
    </location>
</feature>
<accession>A0A9P6KG46</accession>
<feature type="region of interest" description="Disordered" evidence="1">
    <location>
        <begin position="152"/>
        <end position="184"/>
    </location>
</feature>
<evidence type="ECO:0000256" key="1">
    <source>
        <dbReference type="SAM" id="MobiDB-lite"/>
    </source>
</evidence>
<comment type="caution">
    <text evidence="2">The sequence shown here is derived from an EMBL/GenBank/DDBJ whole genome shotgun (WGS) entry which is preliminary data.</text>
</comment>
<dbReference type="AlphaFoldDB" id="A0A9P6KG46"/>
<gene>
    <name evidence="2" type="ORF">BGW38_009000</name>
</gene>
<feature type="region of interest" description="Disordered" evidence="1">
    <location>
        <begin position="70"/>
        <end position="91"/>
    </location>
</feature>
<evidence type="ECO:0000313" key="2">
    <source>
        <dbReference type="EMBL" id="KAF9583628.1"/>
    </source>
</evidence>
<protein>
    <submittedName>
        <fullName evidence="2">Uncharacterized protein</fullName>
    </submittedName>
</protein>
<feature type="non-terminal residue" evidence="2">
    <location>
        <position position="364"/>
    </location>
</feature>
<dbReference type="EMBL" id="JAABOA010000642">
    <property type="protein sequence ID" value="KAF9583628.1"/>
    <property type="molecule type" value="Genomic_DNA"/>
</dbReference>
<organism evidence="2 3">
    <name type="scientific">Lunasporangiospora selenospora</name>
    <dbReference type="NCBI Taxonomy" id="979761"/>
    <lineage>
        <taxon>Eukaryota</taxon>
        <taxon>Fungi</taxon>
        <taxon>Fungi incertae sedis</taxon>
        <taxon>Mucoromycota</taxon>
        <taxon>Mortierellomycotina</taxon>
        <taxon>Mortierellomycetes</taxon>
        <taxon>Mortierellales</taxon>
        <taxon>Mortierellaceae</taxon>
        <taxon>Lunasporangiospora</taxon>
    </lineage>
</organism>
<proteinExistence type="predicted"/>